<evidence type="ECO:0000313" key="1">
    <source>
        <dbReference type="EMBL" id="KAK4415158.1"/>
    </source>
</evidence>
<dbReference type="AlphaFoldDB" id="A0AAE2CAM0"/>
<accession>A0AAE2CAM0</accession>
<proteinExistence type="predicted"/>
<name>A0AAE2CAM0_9LAMI</name>
<gene>
    <name evidence="1" type="ORF">Salat_2623000</name>
</gene>
<dbReference type="Proteomes" id="UP001293254">
    <property type="component" value="Unassembled WGS sequence"/>
</dbReference>
<reference evidence="1" key="2">
    <citation type="journal article" date="2024" name="Plant">
        <title>Genomic evolution and insights into agronomic trait innovations of Sesamum species.</title>
        <authorList>
            <person name="Miao H."/>
            <person name="Wang L."/>
            <person name="Qu L."/>
            <person name="Liu H."/>
            <person name="Sun Y."/>
            <person name="Le M."/>
            <person name="Wang Q."/>
            <person name="Wei S."/>
            <person name="Zheng Y."/>
            <person name="Lin W."/>
            <person name="Duan Y."/>
            <person name="Cao H."/>
            <person name="Xiong S."/>
            <person name="Wang X."/>
            <person name="Wei L."/>
            <person name="Li C."/>
            <person name="Ma Q."/>
            <person name="Ju M."/>
            <person name="Zhao R."/>
            <person name="Li G."/>
            <person name="Mu C."/>
            <person name="Tian Q."/>
            <person name="Mei H."/>
            <person name="Zhang T."/>
            <person name="Gao T."/>
            <person name="Zhang H."/>
        </authorList>
    </citation>
    <scope>NUCLEOTIDE SEQUENCE</scope>
    <source>
        <strain evidence="1">3651</strain>
    </source>
</reference>
<sequence>MQKGSGLSLGRERESDPLSIVPTTIEGQVAQQGIQLLEVQVDKEQMGEAQVNVAHRANVHPFGPSPVIPDEAQKVLNPGKALRLKYGRDRIRLTCKVIGPVCF</sequence>
<evidence type="ECO:0000313" key="2">
    <source>
        <dbReference type="Proteomes" id="UP001293254"/>
    </source>
</evidence>
<keyword evidence="2" id="KW-1185">Reference proteome</keyword>
<comment type="caution">
    <text evidence="1">The sequence shown here is derived from an EMBL/GenBank/DDBJ whole genome shotgun (WGS) entry which is preliminary data.</text>
</comment>
<dbReference type="EMBL" id="JACGWO010000011">
    <property type="protein sequence ID" value="KAK4415158.1"/>
    <property type="molecule type" value="Genomic_DNA"/>
</dbReference>
<protein>
    <submittedName>
        <fullName evidence="1">Uncharacterized protein</fullName>
    </submittedName>
</protein>
<organism evidence="1 2">
    <name type="scientific">Sesamum alatum</name>
    <dbReference type="NCBI Taxonomy" id="300844"/>
    <lineage>
        <taxon>Eukaryota</taxon>
        <taxon>Viridiplantae</taxon>
        <taxon>Streptophyta</taxon>
        <taxon>Embryophyta</taxon>
        <taxon>Tracheophyta</taxon>
        <taxon>Spermatophyta</taxon>
        <taxon>Magnoliopsida</taxon>
        <taxon>eudicotyledons</taxon>
        <taxon>Gunneridae</taxon>
        <taxon>Pentapetalae</taxon>
        <taxon>asterids</taxon>
        <taxon>lamiids</taxon>
        <taxon>Lamiales</taxon>
        <taxon>Pedaliaceae</taxon>
        <taxon>Sesamum</taxon>
    </lineage>
</organism>
<reference evidence="1" key="1">
    <citation type="submission" date="2020-06" db="EMBL/GenBank/DDBJ databases">
        <authorList>
            <person name="Li T."/>
            <person name="Hu X."/>
            <person name="Zhang T."/>
            <person name="Song X."/>
            <person name="Zhang H."/>
            <person name="Dai N."/>
            <person name="Sheng W."/>
            <person name="Hou X."/>
            <person name="Wei L."/>
        </authorList>
    </citation>
    <scope>NUCLEOTIDE SEQUENCE</scope>
    <source>
        <strain evidence="1">3651</strain>
        <tissue evidence="1">Leaf</tissue>
    </source>
</reference>